<sequence>MHFSFLKNCGCGIFPIFFSSLMMMLVMYSTTTAKKQLSYALVVRTCDTQPEDTDSMRIVEHVFMNTSFMPNLYVTIPSKWDIWANYNAFHFDIQYLIQLISSLAFLSTLGQFKSQFYVNVKIFIFKYFMVNFNIKTSNDNHRKHALHKALNRK</sequence>
<dbReference type="EnsemblMetazoa" id="GPAI019186-RA">
    <property type="protein sequence ID" value="GPAI019186-PA"/>
    <property type="gene ID" value="GPAI019186"/>
</dbReference>
<dbReference type="AlphaFoldDB" id="A0A1A9ZME9"/>
<reference evidence="3" key="1">
    <citation type="submission" date="2014-03" db="EMBL/GenBank/DDBJ databases">
        <authorList>
            <person name="Aksoy S."/>
            <person name="Warren W."/>
            <person name="Wilson R.K."/>
        </authorList>
    </citation>
    <scope>NUCLEOTIDE SEQUENCE [LARGE SCALE GENOMIC DNA]</scope>
    <source>
        <strain evidence="3">IAEA</strain>
    </source>
</reference>
<feature type="transmembrane region" description="Helical" evidence="1">
    <location>
        <begin position="12"/>
        <end position="30"/>
    </location>
</feature>
<dbReference type="VEuPathDB" id="VectorBase:GPAI019186"/>
<proteinExistence type="predicted"/>
<protein>
    <submittedName>
        <fullName evidence="2">Uncharacterized protein</fullName>
    </submittedName>
</protein>
<keyword evidence="1" id="KW-0812">Transmembrane</keyword>
<evidence type="ECO:0000313" key="3">
    <source>
        <dbReference type="Proteomes" id="UP000092445"/>
    </source>
</evidence>
<evidence type="ECO:0000313" key="2">
    <source>
        <dbReference type="EnsemblMetazoa" id="GPAI019186-PA"/>
    </source>
</evidence>
<evidence type="ECO:0000256" key="1">
    <source>
        <dbReference type="SAM" id="Phobius"/>
    </source>
</evidence>
<organism evidence="2 3">
    <name type="scientific">Glossina pallidipes</name>
    <name type="common">Tsetse fly</name>
    <dbReference type="NCBI Taxonomy" id="7398"/>
    <lineage>
        <taxon>Eukaryota</taxon>
        <taxon>Metazoa</taxon>
        <taxon>Ecdysozoa</taxon>
        <taxon>Arthropoda</taxon>
        <taxon>Hexapoda</taxon>
        <taxon>Insecta</taxon>
        <taxon>Pterygota</taxon>
        <taxon>Neoptera</taxon>
        <taxon>Endopterygota</taxon>
        <taxon>Diptera</taxon>
        <taxon>Brachycera</taxon>
        <taxon>Muscomorpha</taxon>
        <taxon>Hippoboscoidea</taxon>
        <taxon>Glossinidae</taxon>
        <taxon>Glossina</taxon>
    </lineage>
</organism>
<name>A0A1A9ZME9_GLOPL</name>
<accession>A0A1A9ZME9</accession>
<keyword evidence="1" id="KW-1133">Transmembrane helix</keyword>
<dbReference type="Proteomes" id="UP000092445">
    <property type="component" value="Unassembled WGS sequence"/>
</dbReference>
<reference evidence="2" key="2">
    <citation type="submission" date="2020-05" db="UniProtKB">
        <authorList>
            <consortium name="EnsemblMetazoa"/>
        </authorList>
    </citation>
    <scope>IDENTIFICATION</scope>
    <source>
        <strain evidence="2">IAEA</strain>
    </source>
</reference>
<keyword evidence="1" id="KW-0472">Membrane</keyword>
<keyword evidence="3" id="KW-1185">Reference proteome</keyword>